<evidence type="ECO:0000256" key="7">
    <source>
        <dbReference type="PIRSR" id="PIRSR602403-1"/>
    </source>
</evidence>
<dbReference type="Pfam" id="PF00067">
    <property type="entry name" value="p450"/>
    <property type="match status" value="1"/>
</dbReference>
<dbReference type="PANTHER" id="PTHR24305:SF103">
    <property type="entry name" value="P450, PUTATIVE (EUROFUNG)-RELATED"/>
    <property type="match status" value="1"/>
</dbReference>
<dbReference type="SUPFAM" id="SSF48264">
    <property type="entry name" value="Cytochrome P450"/>
    <property type="match status" value="1"/>
</dbReference>
<evidence type="ECO:0000256" key="5">
    <source>
        <dbReference type="ARBA" id="ARBA00023004"/>
    </source>
</evidence>
<dbReference type="RefSeq" id="XP_016251538.1">
    <property type="nucleotide sequence ID" value="XM_016389636.1"/>
</dbReference>
<dbReference type="PRINTS" id="PR00385">
    <property type="entry name" value="P450"/>
</dbReference>
<dbReference type="EMBL" id="KN847041">
    <property type="protein sequence ID" value="KIW31322.1"/>
    <property type="molecule type" value="Genomic_DNA"/>
</dbReference>
<evidence type="ECO:0000256" key="2">
    <source>
        <dbReference type="ARBA" id="ARBA00010617"/>
    </source>
</evidence>
<evidence type="ECO:0000259" key="8">
    <source>
        <dbReference type="Pfam" id="PF04082"/>
    </source>
</evidence>
<evidence type="ECO:0000256" key="1">
    <source>
        <dbReference type="ARBA" id="ARBA00001971"/>
    </source>
</evidence>
<dbReference type="InterPro" id="IPR007219">
    <property type="entry name" value="XnlR_reg_dom"/>
</dbReference>
<dbReference type="Gene3D" id="1.10.630.10">
    <property type="entry name" value="Cytochrome P450"/>
    <property type="match status" value="1"/>
</dbReference>
<feature type="domain" description="Xylanolytic transcriptional activator regulatory" evidence="8">
    <location>
        <begin position="828"/>
        <end position="1067"/>
    </location>
</feature>
<dbReference type="PRINTS" id="PR00465">
    <property type="entry name" value="EP450IV"/>
</dbReference>
<evidence type="ECO:0000313" key="9">
    <source>
        <dbReference type="EMBL" id="KIW31322.1"/>
    </source>
</evidence>
<dbReference type="Proteomes" id="UP000054466">
    <property type="component" value="Unassembled WGS sequence"/>
</dbReference>
<evidence type="ECO:0000256" key="3">
    <source>
        <dbReference type="ARBA" id="ARBA00022723"/>
    </source>
</evidence>
<feature type="binding site" description="axial binding residue" evidence="7">
    <location>
        <position position="439"/>
    </location>
    <ligand>
        <name>heme</name>
        <dbReference type="ChEBI" id="CHEBI:30413"/>
    </ligand>
    <ligandPart>
        <name>Fe</name>
        <dbReference type="ChEBI" id="CHEBI:18248"/>
    </ligandPart>
</feature>
<dbReference type="HOGENOM" id="CLU_260164_0_0_1"/>
<dbReference type="GO" id="GO:0004497">
    <property type="term" value="F:monooxygenase activity"/>
    <property type="evidence" value="ECO:0007669"/>
    <property type="project" value="InterPro"/>
</dbReference>
<dbReference type="InterPro" id="IPR002403">
    <property type="entry name" value="Cyt_P450_E_grp-IV"/>
</dbReference>
<comment type="cofactor">
    <cofactor evidence="1 7">
        <name>heme</name>
        <dbReference type="ChEBI" id="CHEBI:30413"/>
    </cofactor>
</comment>
<evidence type="ECO:0000256" key="6">
    <source>
        <dbReference type="ARBA" id="ARBA00023242"/>
    </source>
</evidence>
<dbReference type="GO" id="GO:0003677">
    <property type="term" value="F:DNA binding"/>
    <property type="evidence" value="ECO:0007669"/>
    <property type="project" value="InterPro"/>
</dbReference>
<gene>
    <name evidence="9" type="ORF">PV07_02979</name>
</gene>
<dbReference type="PANTHER" id="PTHR24305">
    <property type="entry name" value="CYTOCHROME P450"/>
    <property type="match status" value="1"/>
</dbReference>
<proteinExistence type="inferred from homology"/>
<dbReference type="OrthoDB" id="10018191at2759"/>
<dbReference type="PROSITE" id="PS00086">
    <property type="entry name" value="CYTOCHROME_P450"/>
    <property type="match status" value="1"/>
</dbReference>
<dbReference type="GO" id="GO:0005506">
    <property type="term" value="F:iron ion binding"/>
    <property type="evidence" value="ECO:0007669"/>
    <property type="project" value="InterPro"/>
</dbReference>
<organism evidence="9 10">
    <name type="scientific">Cladophialophora immunda</name>
    <dbReference type="NCBI Taxonomy" id="569365"/>
    <lineage>
        <taxon>Eukaryota</taxon>
        <taxon>Fungi</taxon>
        <taxon>Dikarya</taxon>
        <taxon>Ascomycota</taxon>
        <taxon>Pezizomycotina</taxon>
        <taxon>Eurotiomycetes</taxon>
        <taxon>Chaetothyriomycetidae</taxon>
        <taxon>Chaetothyriales</taxon>
        <taxon>Herpotrichiellaceae</taxon>
        <taxon>Cladophialophora</taxon>
    </lineage>
</organism>
<name>A0A0D2B137_9EURO</name>
<keyword evidence="5 7" id="KW-0408">Iron</keyword>
<keyword evidence="4" id="KW-0560">Oxidoreductase</keyword>
<dbReference type="InterPro" id="IPR017972">
    <property type="entry name" value="Cyt_P450_CS"/>
</dbReference>
<dbReference type="GO" id="GO:0006351">
    <property type="term" value="P:DNA-templated transcription"/>
    <property type="evidence" value="ECO:0007669"/>
    <property type="project" value="InterPro"/>
</dbReference>
<dbReference type="GO" id="GO:0020037">
    <property type="term" value="F:heme binding"/>
    <property type="evidence" value="ECO:0007669"/>
    <property type="project" value="InterPro"/>
</dbReference>
<evidence type="ECO:0000256" key="4">
    <source>
        <dbReference type="ARBA" id="ARBA00023002"/>
    </source>
</evidence>
<accession>A0A0D2B137</accession>
<protein>
    <recommendedName>
        <fullName evidence="8">Xylanolytic transcriptional activator regulatory domain-containing protein</fullName>
    </recommendedName>
</protein>
<dbReference type="STRING" id="569365.A0A0D2B137"/>
<reference evidence="9 10" key="1">
    <citation type="submission" date="2015-01" db="EMBL/GenBank/DDBJ databases">
        <title>The Genome Sequence of Cladophialophora immunda CBS83496.</title>
        <authorList>
            <consortium name="The Broad Institute Genomics Platform"/>
            <person name="Cuomo C."/>
            <person name="de Hoog S."/>
            <person name="Gorbushina A."/>
            <person name="Stielow B."/>
            <person name="Teixiera M."/>
            <person name="Abouelleil A."/>
            <person name="Chapman S.B."/>
            <person name="Priest M."/>
            <person name="Young S.K."/>
            <person name="Wortman J."/>
            <person name="Nusbaum C."/>
            <person name="Birren B."/>
        </authorList>
    </citation>
    <scope>NUCLEOTIDE SEQUENCE [LARGE SCALE GENOMIC DNA]</scope>
    <source>
        <strain evidence="9 10">CBS 83496</strain>
    </source>
</reference>
<comment type="similarity">
    <text evidence="2">Belongs to the cytochrome P450 family.</text>
</comment>
<dbReference type="GO" id="GO:0016705">
    <property type="term" value="F:oxidoreductase activity, acting on paired donors, with incorporation or reduction of molecular oxygen"/>
    <property type="evidence" value="ECO:0007669"/>
    <property type="project" value="InterPro"/>
</dbReference>
<keyword evidence="6" id="KW-0539">Nucleus</keyword>
<dbReference type="GO" id="GO:0008270">
    <property type="term" value="F:zinc ion binding"/>
    <property type="evidence" value="ECO:0007669"/>
    <property type="project" value="InterPro"/>
</dbReference>
<dbReference type="Pfam" id="PF04082">
    <property type="entry name" value="Fungal_trans"/>
    <property type="match status" value="1"/>
</dbReference>
<dbReference type="InterPro" id="IPR050121">
    <property type="entry name" value="Cytochrome_P450_monoxygenase"/>
</dbReference>
<dbReference type="VEuPathDB" id="FungiDB:PV07_02979"/>
<keyword evidence="3 7" id="KW-0479">Metal-binding</keyword>
<keyword evidence="10" id="KW-1185">Reference proteome</keyword>
<sequence>MGVLSILIRGLGVCIFVLVALAVHRCCFHPLRQFPGPFLASITNLWKVQQVLGEHYEDTLLSLHRRYGSIVRIGPNHLSVSDGGALKSIYGAGRSFEKGHFYDAFTALRPNLFGARDEEVHSARRKAVAYSFSIQSVSSMEIYMDQCMEKLMKRLDLAAKDSETIDLKHWISLFVIDVLGELAFSRSFGALEKGGSDILESLRTHVKLAMVSGQIPWVIPYVQKYLQNVPIRKIRDSISGRQLLRLRAIDSVNAQLNLPRDRRDLLERLLEELDSGTDSKGRTFDLVDVQTEAFGFIIAGSHTTAASTTLLLWHLLHNPAKLEKLRNEIDTVLTPTNSSIYPFSSISDLAYLDSCISEGFRINPVFVMPLIRVVPRGGQEIAGSFVPGHTDVSISNYVLHHNEKVFGPRLEEFCPERWQDADYDKAKYLMPFGSGHRACIGRNIATMEIRKLIVSLLANDVLRRHIKDHHDGASEGSDNFNTFTVQDSTIQNVEQCSGPGRYDHPLGVFGQDVQRSLMNLQAIDASPELDRYDLCGSLAPFEAYDSGLSQFTMSIAQNSGVVDSASSRHGRPTSSLGSYKASEDSIYAEFLSGQSNEPSMLDMAPWTSLGLDDSLSSTSLPPTADLGVDQLEPLNGHETTRLTEDFLWLEWACQLQHERDVYVSPPSDSIRDRSMLLPHHNGRVDAADRLPAECSRVDSLATSMTYSDLQSKQTTIAPEMAFAASARQIVGSQRLWPSDARLEDHLLCPKWWNHIIVECTGNLFSIQDSSARKRSQPVQALDATSYCGFDRECRSRLVRKLELQHGGQNSSGLPDVPFPSSEVLAVSLNLYFRHFHPRMPFIHRATFRASTCDESVLLAMCLVGLTYLDDKDAHRCVGLLLPAAVRRCRKGLGSSTDWESKPSQLLAYLASAMLLLCVSRMTPAKFFDGCVRMMYSEAISLAQRHSLFPVSSGDDALQAFQNTTNGQEEWEAWARVESIKRLCVCLSMGDAMFSHEYERKPILHFELAKYVAPYNIASFDAPDADAWRNSLHGSQKEVRLHVLSLPRSTGDYEMHGLFAICWALISKGRHRLSALADEHSPYVDSARALSQDPQIRVAVKVLSAVHGCYRGIFDSLNPNCLVSWHNTCMNLTADRFLFQDAAGRNGLARAKAALKIVTQWSETAAARRACLHAAQTFRLLSRRSISDGMMFQSETALFESALVLGLYSYVRPQTQRDSGPCEQFELLSDVDWTDIGGLGLSYSDEDGLVTKMVSGESPSRRFIRDGLPVSFEGVACSGGFRSAQQIFLAFLTLVRQVATWNAERYLPILRSLSFRQP</sequence>
<evidence type="ECO:0000313" key="10">
    <source>
        <dbReference type="Proteomes" id="UP000054466"/>
    </source>
</evidence>
<keyword evidence="7" id="KW-0349">Heme</keyword>
<dbReference type="InterPro" id="IPR001128">
    <property type="entry name" value="Cyt_P450"/>
</dbReference>
<dbReference type="GeneID" id="27342173"/>
<dbReference type="InterPro" id="IPR036396">
    <property type="entry name" value="Cyt_P450_sf"/>
</dbReference>
<dbReference type="CDD" id="cd12148">
    <property type="entry name" value="fungal_TF_MHR"/>
    <property type="match status" value="1"/>
</dbReference>